<dbReference type="OrthoDB" id="9803176at2"/>
<dbReference type="SUPFAM" id="SSF52172">
    <property type="entry name" value="CheY-like"/>
    <property type="match status" value="1"/>
</dbReference>
<keyword evidence="3 7" id="KW-0597">Phosphoprotein</keyword>
<evidence type="ECO:0000256" key="6">
    <source>
        <dbReference type="PROSITE-ProRule" id="PRU00110"/>
    </source>
</evidence>
<dbReference type="PROSITE" id="PS50851">
    <property type="entry name" value="CHEW"/>
    <property type="match status" value="2"/>
</dbReference>
<dbReference type="GO" id="GO:0000155">
    <property type="term" value="F:phosphorelay sensor kinase activity"/>
    <property type="evidence" value="ECO:0007669"/>
    <property type="project" value="InterPro"/>
</dbReference>
<dbReference type="CDD" id="cd00088">
    <property type="entry name" value="HPT"/>
    <property type="match status" value="1"/>
</dbReference>
<protein>
    <recommendedName>
        <fullName evidence="2">histidine kinase</fullName>
        <ecNumber evidence="2">2.7.13.3</ecNumber>
    </recommendedName>
</protein>
<evidence type="ECO:0000313" key="14">
    <source>
        <dbReference type="Proteomes" id="UP000317238"/>
    </source>
</evidence>
<dbReference type="InterPro" id="IPR003594">
    <property type="entry name" value="HATPase_dom"/>
</dbReference>
<evidence type="ECO:0000259" key="12">
    <source>
        <dbReference type="PROSITE" id="PS50894"/>
    </source>
</evidence>
<dbReference type="SMART" id="SM01231">
    <property type="entry name" value="H-kinase_dim"/>
    <property type="match status" value="1"/>
</dbReference>
<evidence type="ECO:0000256" key="4">
    <source>
        <dbReference type="ARBA" id="ARBA00022679"/>
    </source>
</evidence>
<keyword evidence="5" id="KW-0418">Kinase</keyword>
<dbReference type="CDD" id="cd16916">
    <property type="entry name" value="HATPase_CheA-like"/>
    <property type="match status" value="1"/>
</dbReference>
<feature type="domain" description="CheW-like" evidence="11">
    <location>
        <begin position="681"/>
        <end position="813"/>
    </location>
</feature>
<sequence>MNDGDLVAEFVEEAREHLGCVEMQLLQIEALGADINDDLVNTVFRSIHSVKGAAGFLGLNQINQVAHRLENVLGRVRDHQLVPDPFNVDVMLKAADRLSTMIEDIDQSNATDNAELCEKLDQLLADAPTETPVEADQHSSPDDVVVQDDAAEIEAEAQADAEVKPASGRRKSTRRKTSTRKKATPRKKTASAAKADQPANESVDADASKADTDEKDRDAAKGAETMLETASTGVAAAASAGSKRGAKAARAADGKPAGSSSPEASIRVGVRVLDRLMNLAGELVLSRNQLLRVLAQQGTDTVALDSIASGLDQVTTELQETIMQTRMQPIGNVFNKFPRVVRDLASSLNKSIDLQMEGTEVETDKTIVEAIADPLTHLVRNSCDHGIETPQVREAAGKPSTGTVLLRAYHQAGKVMIEIRDDGAGMDPDVLRNKAVEKGVISADAASRMSDRDAVNLIFAPGFSTAGQVTDVSGRGVGMDVVRTNIENIGGNVEVESELGRGSVIRITLPLTLAIVPSMIVSLGERRYALPQTNIVELVQTDGKEKRIDHVGNAEVLHLRGALIPLVRLADILSLPPADESEEPKSSVQQDDQIVVVESGRVRFALAVDRVLDSEEIVVKPLGRHLANLPLLAGSTILGDGRVAMILDAAGIAGSVQLSLDAESQDDRGDSHTDGESLIDKHRMVLLSVSKDDHFALPMDIVSRIERVAVTDIDNLGSQMVLKYRGGTLPLVTIDSVVSVTEVDQTDTVHVIVFKVYGHEAGLVAPHLNDICECSISLDSDRGREPGVAGITVIEEQSTRLLDLYGLTELARPEWFEGNNELDADRPAELLVCEDSAFFRNFLVRFLEDEGHNVTSCEDGEEGWVALNENPQKYDLLVTDVEMPELDGIELTRRIRGSENLSHLPVIALTSLADEASTKRGFEAGVSDYQVKMNKPELKSSIQTQLSKVFAK</sequence>
<evidence type="ECO:0000256" key="8">
    <source>
        <dbReference type="SAM" id="MobiDB-lite"/>
    </source>
</evidence>
<evidence type="ECO:0000256" key="5">
    <source>
        <dbReference type="ARBA" id="ARBA00022777"/>
    </source>
</evidence>
<dbReference type="GO" id="GO:0005737">
    <property type="term" value="C:cytoplasm"/>
    <property type="evidence" value="ECO:0007669"/>
    <property type="project" value="InterPro"/>
</dbReference>
<dbReference type="Pfam" id="PF01627">
    <property type="entry name" value="Hpt"/>
    <property type="match status" value="1"/>
</dbReference>
<dbReference type="Gene3D" id="2.30.30.40">
    <property type="entry name" value="SH3 Domains"/>
    <property type="match status" value="1"/>
</dbReference>
<dbReference type="InterPro" id="IPR036061">
    <property type="entry name" value="CheW-like_dom_sf"/>
</dbReference>
<dbReference type="Pfam" id="PF02895">
    <property type="entry name" value="H-kinase_dim"/>
    <property type="match status" value="1"/>
</dbReference>
<dbReference type="GO" id="GO:0006935">
    <property type="term" value="P:chemotaxis"/>
    <property type="evidence" value="ECO:0007669"/>
    <property type="project" value="InterPro"/>
</dbReference>
<feature type="modified residue" description="4-aspartylphosphate" evidence="7">
    <location>
        <position position="880"/>
    </location>
</feature>
<evidence type="ECO:0000313" key="13">
    <source>
        <dbReference type="EMBL" id="TWT72431.1"/>
    </source>
</evidence>
<dbReference type="InterPro" id="IPR036641">
    <property type="entry name" value="HPT_dom_sf"/>
</dbReference>
<dbReference type="Pfam" id="PF00072">
    <property type="entry name" value="Response_reg"/>
    <property type="match status" value="1"/>
</dbReference>
<dbReference type="InterPro" id="IPR004358">
    <property type="entry name" value="Sig_transdc_His_kin-like_C"/>
</dbReference>
<dbReference type="SMART" id="SM00260">
    <property type="entry name" value="CheW"/>
    <property type="match status" value="2"/>
</dbReference>
<dbReference type="PANTHER" id="PTHR43395">
    <property type="entry name" value="SENSOR HISTIDINE KINASE CHEA"/>
    <property type="match status" value="1"/>
</dbReference>
<name>A0A5C5YD97_9PLAN</name>
<dbReference type="Gene3D" id="3.30.565.10">
    <property type="entry name" value="Histidine kinase-like ATPase, C-terminal domain"/>
    <property type="match status" value="1"/>
</dbReference>
<dbReference type="SMART" id="SM00448">
    <property type="entry name" value="REC"/>
    <property type="match status" value="1"/>
</dbReference>
<dbReference type="InterPro" id="IPR002545">
    <property type="entry name" value="CheW-lke_dom"/>
</dbReference>
<dbReference type="InterPro" id="IPR004105">
    <property type="entry name" value="CheA-like_dim"/>
</dbReference>
<dbReference type="PROSITE" id="PS50109">
    <property type="entry name" value="HIS_KIN"/>
    <property type="match status" value="1"/>
</dbReference>
<dbReference type="InterPro" id="IPR005467">
    <property type="entry name" value="His_kinase_dom"/>
</dbReference>
<dbReference type="Pfam" id="PF01584">
    <property type="entry name" value="CheW"/>
    <property type="match status" value="2"/>
</dbReference>
<comment type="caution">
    <text evidence="13">The sequence shown here is derived from an EMBL/GenBank/DDBJ whole genome shotgun (WGS) entry which is preliminary data.</text>
</comment>
<gene>
    <name evidence="13" type="primary">cheA</name>
    <name evidence="13" type="ORF">Pan14r_47510</name>
</gene>
<feature type="region of interest" description="Disordered" evidence="8">
    <location>
        <begin position="156"/>
        <end position="221"/>
    </location>
</feature>
<dbReference type="InterPro" id="IPR008207">
    <property type="entry name" value="Sig_transdc_His_kin_Hpt_dom"/>
</dbReference>
<evidence type="ECO:0000259" key="11">
    <source>
        <dbReference type="PROSITE" id="PS50851"/>
    </source>
</evidence>
<keyword evidence="4 13" id="KW-0808">Transferase</keyword>
<dbReference type="SMART" id="SM00073">
    <property type="entry name" value="HPT"/>
    <property type="match status" value="1"/>
</dbReference>
<dbReference type="SUPFAM" id="SSF47384">
    <property type="entry name" value="Homodimeric domain of signal transducing histidine kinase"/>
    <property type="match status" value="1"/>
</dbReference>
<evidence type="ECO:0000259" key="10">
    <source>
        <dbReference type="PROSITE" id="PS50110"/>
    </source>
</evidence>
<dbReference type="EMBL" id="SJPL01000001">
    <property type="protein sequence ID" value="TWT72431.1"/>
    <property type="molecule type" value="Genomic_DNA"/>
</dbReference>
<dbReference type="FunFam" id="3.30.565.10:FF:000016">
    <property type="entry name" value="Chemotaxis protein CheA, putative"/>
    <property type="match status" value="1"/>
</dbReference>
<dbReference type="CDD" id="cd00731">
    <property type="entry name" value="CheA_reg"/>
    <property type="match status" value="1"/>
</dbReference>
<dbReference type="CDD" id="cd17574">
    <property type="entry name" value="REC_OmpR"/>
    <property type="match status" value="1"/>
</dbReference>
<accession>A0A5C5YD97</accession>
<dbReference type="Pfam" id="PF02518">
    <property type="entry name" value="HATPase_c"/>
    <property type="match status" value="1"/>
</dbReference>
<feature type="modified residue" description="Phosphohistidine" evidence="6">
    <location>
        <position position="48"/>
    </location>
</feature>
<evidence type="ECO:0000259" key="9">
    <source>
        <dbReference type="PROSITE" id="PS50109"/>
    </source>
</evidence>
<feature type="domain" description="HPt" evidence="12">
    <location>
        <begin position="1"/>
        <end position="105"/>
    </location>
</feature>
<feature type="compositionally biased region" description="Basic and acidic residues" evidence="8">
    <location>
        <begin position="206"/>
        <end position="221"/>
    </location>
</feature>
<dbReference type="SUPFAM" id="SSF47226">
    <property type="entry name" value="Histidine-containing phosphotransfer domain, HPT domain"/>
    <property type="match status" value="1"/>
</dbReference>
<feature type="domain" description="Histidine kinase" evidence="9">
    <location>
        <begin position="261"/>
        <end position="513"/>
    </location>
</feature>
<dbReference type="Gene3D" id="3.40.50.2300">
    <property type="match status" value="1"/>
</dbReference>
<dbReference type="Proteomes" id="UP000317238">
    <property type="component" value="Unassembled WGS sequence"/>
</dbReference>
<reference evidence="13 14" key="1">
    <citation type="submission" date="2019-02" db="EMBL/GenBank/DDBJ databases">
        <title>Deep-cultivation of Planctomycetes and their phenomic and genomic characterization uncovers novel biology.</title>
        <authorList>
            <person name="Wiegand S."/>
            <person name="Jogler M."/>
            <person name="Boedeker C."/>
            <person name="Pinto D."/>
            <person name="Vollmers J."/>
            <person name="Rivas-Marin E."/>
            <person name="Kohn T."/>
            <person name="Peeters S.H."/>
            <person name="Heuer A."/>
            <person name="Rast P."/>
            <person name="Oberbeckmann S."/>
            <person name="Bunk B."/>
            <person name="Jeske O."/>
            <person name="Meyerdierks A."/>
            <person name="Storesund J.E."/>
            <person name="Kallscheuer N."/>
            <person name="Luecker S."/>
            <person name="Lage O.M."/>
            <person name="Pohl T."/>
            <person name="Merkel B.J."/>
            <person name="Hornburger P."/>
            <person name="Mueller R.-W."/>
            <person name="Bruemmer F."/>
            <person name="Labrenz M."/>
            <person name="Spormann A.M."/>
            <person name="Op Den Camp H."/>
            <person name="Overmann J."/>
            <person name="Amann R."/>
            <person name="Jetten M.S.M."/>
            <person name="Mascher T."/>
            <person name="Medema M.H."/>
            <person name="Devos D.P."/>
            <person name="Kaster A.-K."/>
            <person name="Ovreas L."/>
            <person name="Rohde M."/>
            <person name="Galperin M.Y."/>
            <person name="Jogler C."/>
        </authorList>
    </citation>
    <scope>NUCLEOTIDE SEQUENCE [LARGE SCALE GENOMIC DNA]</scope>
    <source>
        <strain evidence="13 14">Pan14r</strain>
    </source>
</reference>
<dbReference type="InterPro" id="IPR036097">
    <property type="entry name" value="HisK_dim/P_sf"/>
</dbReference>
<feature type="compositionally biased region" description="Low complexity" evidence="8">
    <location>
        <begin position="238"/>
        <end position="251"/>
    </location>
</feature>
<evidence type="ECO:0000256" key="7">
    <source>
        <dbReference type="PROSITE-ProRule" id="PRU00169"/>
    </source>
</evidence>
<dbReference type="AlphaFoldDB" id="A0A5C5YD97"/>
<dbReference type="PANTHER" id="PTHR43395:SF1">
    <property type="entry name" value="CHEMOTAXIS PROTEIN CHEA"/>
    <property type="match status" value="1"/>
</dbReference>
<dbReference type="EC" id="2.7.13.3" evidence="2"/>
<comment type="catalytic activity">
    <reaction evidence="1">
        <text>ATP + protein L-histidine = ADP + protein N-phospho-L-histidine.</text>
        <dbReference type="EC" id="2.7.13.3"/>
    </reaction>
</comment>
<feature type="domain" description="Response regulatory" evidence="10">
    <location>
        <begin position="829"/>
        <end position="947"/>
    </location>
</feature>
<dbReference type="InterPro" id="IPR001789">
    <property type="entry name" value="Sig_transdc_resp-reg_receiver"/>
</dbReference>
<feature type="domain" description="CheW-like" evidence="11">
    <location>
        <begin position="515"/>
        <end position="658"/>
    </location>
</feature>
<dbReference type="RefSeq" id="WP_145293205.1">
    <property type="nucleotide sequence ID" value="NZ_CP036319.1"/>
</dbReference>
<dbReference type="Gene3D" id="1.20.120.160">
    <property type="entry name" value="HPT domain"/>
    <property type="match status" value="1"/>
</dbReference>
<dbReference type="SMART" id="SM00387">
    <property type="entry name" value="HATPase_c"/>
    <property type="match status" value="1"/>
</dbReference>
<feature type="compositionally biased region" description="Basic residues" evidence="8">
    <location>
        <begin position="167"/>
        <end position="189"/>
    </location>
</feature>
<keyword evidence="14" id="KW-1185">Reference proteome</keyword>
<dbReference type="Gene3D" id="1.10.287.560">
    <property type="entry name" value="Histidine kinase CheA-like, homodimeric domain"/>
    <property type="match status" value="1"/>
</dbReference>
<organism evidence="13 14">
    <name type="scientific">Crateriforma conspicua</name>
    <dbReference type="NCBI Taxonomy" id="2527996"/>
    <lineage>
        <taxon>Bacteria</taxon>
        <taxon>Pseudomonadati</taxon>
        <taxon>Planctomycetota</taxon>
        <taxon>Planctomycetia</taxon>
        <taxon>Planctomycetales</taxon>
        <taxon>Planctomycetaceae</taxon>
        <taxon>Crateriforma</taxon>
    </lineage>
</organism>
<dbReference type="PROSITE" id="PS50894">
    <property type="entry name" value="HPT"/>
    <property type="match status" value="1"/>
</dbReference>
<evidence type="ECO:0000256" key="2">
    <source>
        <dbReference type="ARBA" id="ARBA00012438"/>
    </source>
</evidence>
<evidence type="ECO:0000256" key="3">
    <source>
        <dbReference type="ARBA" id="ARBA00022553"/>
    </source>
</evidence>
<dbReference type="Gene3D" id="2.40.50.180">
    <property type="entry name" value="CheA-289, Domain 4"/>
    <property type="match status" value="1"/>
</dbReference>
<dbReference type="SUPFAM" id="SSF55874">
    <property type="entry name" value="ATPase domain of HSP90 chaperone/DNA topoisomerase II/histidine kinase"/>
    <property type="match status" value="1"/>
</dbReference>
<dbReference type="PROSITE" id="PS50110">
    <property type="entry name" value="RESPONSE_REGULATORY"/>
    <property type="match status" value="1"/>
</dbReference>
<dbReference type="InterPro" id="IPR037006">
    <property type="entry name" value="CheA-like_homodim_sf"/>
</dbReference>
<evidence type="ECO:0000256" key="1">
    <source>
        <dbReference type="ARBA" id="ARBA00000085"/>
    </source>
</evidence>
<proteinExistence type="predicted"/>
<dbReference type="InterPro" id="IPR036890">
    <property type="entry name" value="HATPase_C_sf"/>
</dbReference>
<feature type="region of interest" description="Disordered" evidence="8">
    <location>
        <begin position="238"/>
        <end position="263"/>
    </location>
</feature>
<dbReference type="SUPFAM" id="SSF50341">
    <property type="entry name" value="CheW-like"/>
    <property type="match status" value="2"/>
</dbReference>
<dbReference type="InterPro" id="IPR051315">
    <property type="entry name" value="Bact_Chemotaxis_CheA"/>
</dbReference>
<dbReference type="InterPro" id="IPR011006">
    <property type="entry name" value="CheY-like_superfamily"/>
</dbReference>
<dbReference type="PRINTS" id="PR00344">
    <property type="entry name" value="BCTRLSENSOR"/>
</dbReference>